<name>A0A426Y8G2_ENSVE</name>
<evidence type="ECO:0000313" key="2">
    <source>
        <dbReference type="Proteomes" id="UP000287651"/>
    </source>
</evidence>
<protein>
    <submittedName>
        <fullName evidence="1">Uncharacterized protein</fullName>
    </submittedName>
</protein>
<dbReference type="AlphaFoldDB" id="A0A426Y8G2"/>
<accession>A0A426Y8G2</accession>
<sequence>MWLGTHMKCVGSSLTVSGVCQDGAREFAEKRLRLTERLSGEAEKLTGSLEGSNDTVGARWEFAEGIGKLIRNTSGDCRRKTIKLTGRMPEVVELSGG</sequence>
<organism evidence="1 2">
    <name type="scientific">Ensete ventricosum</name>
    <name type="common">Abyssinian banana</name>
    <name type="synonym">Musa ensete</name>
    <dbReference type="NCBI Taxonomy" id="4639"/>
    <lineage>
        <taxon>Eukaryota</taxon>
        <taxon>Viridiplantae</taxon>
        <taxon>Streptophyta</taxon>
        <taxon>Embryophyta</taxon>
        <taxon>Tracheophyta</taxon>
        <taxon>Spermatophyta</taxon>
        <taxon>Magnoliopsida</taxon>
        <taxon>Liliopsida</taxon>
        <taxon>Zingiberales</taxon>
        <taxon>Musaceae</taxon>
        <taxon>Ensete</taxon>
    </lineage>
</organism>
<comment type="caution">
    <text evidence="1">The sequence shown here is derived from an EMBL/GenBank/DDBJ whole genome shotgun (WGS) entry which is preliminary data.</text>
</comment>
<proteinExistence type="predicted"/>
<gene>
    <name evidence="1" type="ORF">B296_00031691</name>
</gene>
<reference evidence="1 2" key="1">
    <citation type="journal article" date="2014" name="Agronomy (Basel)">
        <title>A Draft Genome Sequence for Ensete ventricosum, the Drought-Tolerant Tree Against Hunger.</title>
        <authorList>
            <person name="Harrison J."/>
            <person name="Moore K.A."/>
            <person name="Paszkiewicz K."/>
            <person name="Jones T."/>
            <person name="Grant M."/>
            <person name="Ambacheew D."/>
            <person name="Muzemil S."/>
            <person name="Studholme D.J."/>
        </authorList>
    </citation>
    <scope>NUCLEOTIDE SEQUENCE [LARGE SCALE GENOMIC DNA]</scope>
</reference>
<dbReference type="Proteomes" id="UP000287651">
    <property type="component" value="Unassembled WGS sequence"/>
</dbReference>
<evidence type="ECO:0000313" key="1">
    <source>
        <dbReference type="EMBL" id="RRT47986.1"/>
    </source>
</evidence>
<dbReference type="EMBL" id="AMZH03014236">
    <property type="protein sequence ID" value="RRT47986.1"/>
    <property type="molecule type" value="Genomic_DNA"/>
</dbReference>